<evidence type="ECO:0000313" key="11">
    <source>
        <dbReference type="EMBL" id="GAA0558505.1"/>
    </source>
</evidence>
<dbReference type="InterPro" id="IPR018078">
    <property type="entry name" value="DNA-binding_RecF_CS"/>
</dbReference>
<dbReference type="InterPro" id="IPR027417">
    <property type="entry name" value="P-loop_NTPase"/>
</dbReference>
<dbReference type="Pfam" id="PF02463">
    <property type="entry name" value="SMC_N"/>
    <property type="match status" value="1"/>
</dbReference>
<evidence type="ECO:0000256" key="8">
    <source>
        <dbReference type="ARBA" id="ARBA00023125"/>
    </source>
</evidence>
<dbReference type="Proteomes" id="UP001499951">
    <property type="component" value="Unassembled WGS sequence"/>
</dbReference>
<evidence type="ECO:0000256" key="6">
    <source>
        <dbReference type="ARBA" id="ARBA00022741"/>
    </source>
</evidence>
<dbReference type="InterPro" id="IPR003395">
    <property type="entry name" value="RecF/RecN/SMC_N"/>
</dbReference>
<gene>
    <name evidence="9 11" type="primary">recF</name>
    <name evidence="11" type="ORF">GCM10008942_03730</name>
</gene>
<evidence type="ECO:0000256" key="4">
    <source>
        <dbReference type="ARBA" id="ARBA00022490"/>
    </source>
</evidence>
<dbReference type="PROSITE" id="PS00618">
    <property type="entry name" value="RECF_2"/>
    <property type="match status" value="1"/>
</dbReference>
<dbReference type="Gene3D" id="3.40.50.300">
    <property type="entry name" value="P-loop containing nucleotide triphosphate hydrolases"/>
    <property type="match status" value="1"/>
</dbReference>
<reference evidence="11 12" key="1">
    <citation type="journal article" date="2019" name="Int. J. Syst. Evol. Microbiol.">
        <title>The Global Catalogue of Microorganisms (GCM) 10K type strain sequencing project: providing services to taxonomists for standard genome sequencing and annotation.</title>
        <authorList>
            <consortium name="The Broad Institute Genomics Platform"/>
            <consortium name="The Broad Institute Genome Sequencing Center for Infectious Disease"/>
            <person name="Wu L."/>
            <person name="Ma J."/>
        </authorList>
    </citation>
    <scope>NUCLEOTIDE SEQUENCE [LARGE SCALE GENOMIC DNA]</scope>
    <source>
        <strain evidence="11 12">JCM 15089</strain>
    </source>
</reference>
<keyword evidence="7 9" id="KW-0067">ATP-binding</keyword>
<keyword evidence="6 9" id="KW-0547">Nucleotide-binding</keyword>
<keyword evidence="9" id="KW-0227">DNA damage</keyword>
<feature type="domain" description="RecF/RecN/SMC N-terminal" evidence="10">
    <location>
        <begin position="21"/>
        <end position="410"/>
    </location>
</feature>
<keyword evidence="9" id="KW-0742">SOS response</keyword>
<keyword evidence="9" id="KW-0234">DNA repair</keyword>
<accession>A0ABN1E3V5</accession>
<keyword evidence="4 9" id="KW-0963">Cytoplasm</keyword>
<dbReference type="InterPro" id="IPR042174">
    <property type="entry name" value="RecF_2"/>
</dbReference>
<evidence type="ECO:0000259" key="10">
    <source>
        <dbReference type="Pfam" id="PF02463"/>
    </source>
</evidence>
<evidence type="ECO:0000313" key="12">
    <source>
        <dbReference type="Proteomes" id="UP001499951"/>
    </source>
</evidence>
<keyword evidence="12" id="KW-1185">Reference proteome</keyword>
<dbReference type="PANTHER" id="PTHR32182">
    <property type="entry name" value="DNA REPLICATION AND REPAIR PROTEIN RECF"/>
    <property type="match status" value="1"/>
</dbReference>
<proteinExistence type="inferred from homology"/>
<dbReference type="Gene3D" id="1.20.1050.90">
    <property type="entry name" value="RecF/RecN/SMC, N-terminal domain"/>
    <property type="match status" value="1"/>
</dbReference>
<evidence type="ECO:0000256" key="2">
    <source>
        <dbReference type="ARBA" id="ARBA00008016"/>
    </source>
</evidence>
<dbReference type="PROSITE" id="PS00617">
    <property type="entry name" value="RECF_1"/>
    <property type="match status" value="1"/>
</dbReference>
<organism evidence="11 12">
    <name type="scientific">Rhizomicrobium electricum</name>
    <dbReference type="NCBI Taxonomy" id="480070"/>
    <lineage>
        <taxon>Bacteria</taxon>
        <taxon>Pseudomonadati</taxon>
        <taxon>Pseudomonadota</taxon>
        <taxon>Alphaproteobacteria</taxon>
        <taxon>Micropepsales</taxon>
        <taxon>Micropepsaceae</taxon>
        <taxon>Rhizomicrobium</taxon>
    </lineage>
</organism>
<keyword evidence="8 9" id="KW-0238">DNA-binding</keyword>
<evidence type="ECO:0000256" key="7">
    <source>
        <dbReference type="ARBA" id="ARBA00022840"/>
    </source>
</evidence>
<sequence>METERQPETGAEPKRDVRLAVTRIQLTNFRSYASAELVVSGRPVVLAGPNGAGKTNVLDAISLLAPGRGLRGAKLSEHIRRGPQLCAQAKCEAVRRPGAQPIEKLPSEALWAVAATVTRGGETYEIGTGLSIGPGGGERRQVRLNGVPASSSADLGDVVQMTWLTPAMDRLFSEGASGRRRFVDRLVLGFDPAHGRRAVRYETAMRERAKLLKYGPRDPMWLDGLEREMAEAGAALAQARSETVARLNAMLAERGEAGAFPQAQLAMEGETDALVAEAGADAENALRDAFARARIADAESGHTTKGPQRSDLAVRHVVKRADARECSTGEQKALLVSIILADAWELSRRRDGKAPLLLLDEVAAHLDGRRRAALFAEILSLGAQAWMTGTDLNLFNNLEGRADVFIVDNGRFTVQE</sequence>
<protein>
    <recommendedName>
        <fullName evidence="3 9">DNA replication and repair protein RecF</fullName>
    </recommendedName>
</protein>
<dbReference type="InterPro" id="IPR001238">
    <property type="entry name" value="DNA-binding_RecF"/>
</dbReference>
<evidence type="ECO:0000256" key="5">
    <source>
        <dbReference type="ARBA" id="ARBA00022705"/>
    </source>
</evidence>
<comment type="subcellular location">
    <subcellularLocation>
        <location evidence="1 9">Cytoplasm</location>
    </subcellularLocation>
</comment>
<comment type="similarity">
    <text evidence="2 9">Belongs to the RecF family.</text>
</comment>
<comment type="function">
    <text evidence="9">The RecF protein is involved in DNA metabolism; it is required for DNA replication and normal SOS inducibility. RecF binds preferentially to single-stranded, linear DNA. It also seems to bind ATP.</text>
</comment>
<evidence type="ECO:0000256" key="9">
    <source>
        <dbReference type="HAMAP-Rule" id="MF_00365"/>
    </source>
</evidence>
<name>A0ABN1E3V5_9PROT</name>
<feature type="binding site" evidence="9">
    <location>
        <begin position="48"/>
        <end position="55"/>
    </location>
    <ligand>
        <name>ATP</name>
        <dbReference type="ChEBI" id="CHEBI:30616"/>
    </ligand>
</feature>
<comment type="caution">
    <text evidence="11">The sequence shown here is derived from an EMBL/GenBank/DDBJ whole genome shotgun (WGS) entry which is preliminary data.</text>
</comment>
<dbReference type="RefSeq" id="WP_166930908.1">
    <property type="nucleotide sequence ID" value="NZ_BAAADD010000001.1"/>
</dbReference>
<dbReference type="EMBL" id="BAAADD010000001">
    <property type="protein sequence ID" value="GAA0558505.1"/>
    <property type="molecule type" value="Genomic_DNA"/>
</dbReference>
<dbReference type="PANTHER" id="PTHR32182:SF0">
    <property type="entry name" value="DNA REPLICATION AND REPAIR PROTEIN RECF"/>
    <property type="match status" value="1"/>
</dbReference>
<evidence type="ECO:0000256" key="1">
    <source>
        <dbReference type="ARBA" id="ARBA00004496"/>
    </source>
</evidence>
<keyword evidence="5 9" id="KW-0235">DNA replication</keyword>
<dbReference type="SUPFAM" id="SSF52540">
    <property type="entry name" value="P-loop containing nucleoside triphosphate hydrolases"/>
    <property type="match status" value="1"/>
</dbReference>
<dbReference type="HAMAP" id="MF_00365">
    <property type="entry name" value="RecF"/>
    <property type="match status" value="1"/>
</dbReference>
<evidence type="ECO:0000256" key="3">
    <source>
        <dbReference type="ARBA" id="ARBA00020170"/>
    </source>
</evidence>